<evidence type="ECO:0000256" key="7">
    <source>
        <dbReference type="RuleBase" id="RU365095"/>
    </source>
</evidence>
<comment type="similarity">
    <text evidence="4 7">Belongs to the glucosamine/galactosamine-6-phosphate isomerase family. 6-phosphogluconolactonase subfamily.</text>
</comment>
<organism evidence="9 10">
    <name type="scientific">Paenochrobactrum gallinarii</name>
    <dbReference type="NCBI Taxonomy" id="643673"/>
    <lineage>
        <taxon>Bacteria</taxon>
        <taxon>Pseudomonadati</taxon>
        <taxon>Pseudomonadota</taxon>
        <taxon>Alphaproteobacteria</taxon>
        <taxon>Hyphomicrobiales</taxon>
        <taxon>Brucellaceae</taxon>
        <taxon>Paenochrobactrum</taxon>
    </lineage>
</organism>
<dbReference type="NCBIfam" id="TIGR01198">
    <property type="entry name" value="pgl"/>
    <property type="match status" value="1"/>
</dbReference>
<feature type="domain" description="Glucosamine/galactosamine-6-phosphate isomerase" evidence="8">
    <location>
        <begin position="10"/>
        <end position="222"/>
    </location>
</feature>
<reference evidence="9 10" key="1">
    <citation type="submission" date="2020-08" db="EMBL/GenBank/DDBJ databases">
        <title>Genomic Encyclopedia of Type Strains, Phase IV (KMG-IV): sequencing the most valuable type-strain genomes for metagenomic binning, comparative biology and taxonomic classification.</title>
        <authorList>
            <person name="Goeker M."/>
        </authorList>
    </citation>
    <scope>NUCLEOTIDE SEQUENCE [LARGE SCALE GENOMIC DNA]</scope>
    <source>
        <strain evidence="9 10">DSM 22336</strain>
    </source>
</reference>
<evidence type="ECO:0000256" key="3">
    <source>
        <dbReference type="ARBA" id="ARBA00004961"/>
    </source>
</evidence>
<evidence type="ECO:0000313" key="10">
    <source>
        <dbReference type="Proteomes" id="UP000555393"/>
    </source>
</evidence>
<comment type="caution">
    <text evidence="9">The sequence shown here is derived from an EMBL/GenBank/DDBJ whole genome shotgun (WGS) entry which is preliminary data.</text>
</comment>
<dbReference type="InterPro" id="IPR005900">
    <property type="entry name" value="6-phosphogluconolactonase_DevB"/>
</dbReference>
<dbReference type="EC" id="3.1.1.31" evidence="5 7"/>
<keyword evidence="10" id="KW-1185">Reference proteome</keyword>
<evidence type="ECO:0000256" key="6">
    <source>
        <dbReference type="ARBA" id="ARBA00020337"/>
    </source>
</evidence>
<dbReference type="GO" id="GO:0005975">
    <property type="term" value="P:carbohydrate metabolic process"/>
    <property type="evidence" value="ECO:0007669"/>
    <property type="project" value="UniProtKB-UniRule"/>
</dbReference>
<keyword evidence="7 9" id="KW-0378">Hydrolase</keyword>
<comment type="function">
    <text evidence="2 7">Hydrolysis of 6-phosphogluconolactone to 6-phosphogluconate.</text>
</comment>
<accession>A0A841LXY6</accession>
<dbReference type="InterPro" id="IPR039104">
    <property type="entry name" value="6PGL"/>
</dbReference>
<dbReference type="GO" id="GO:0006098">
    <property type="term" value="P:pentose-phosphate shunt"/>
    <property type="evidence" value="ECO:0007669"/>
    <property type="project" value="UniProtKB-UniPathway"/>
</dbReference>
<sequence length="232" mass="25274">MSIERHDFSNSSDLAEALATAIAEKLDEAIQARGHSVLAVSGGTTPKRLFEVLSRKNIDWNLVTITLVDERFISPDHERSNEKLVRDNLLNNQAGVAKFIGLYNPAATAETAGIAAANRISALPRPFDVVVLGMGLDAHTASFFPGGDRLDQALDPNEKALVVPMQAEGAGERRLTLTLPLLVEARMLVMHIEGNDKLTVLDEALACEDSMKKPVRAVFQHAKTPVQLYWAP</sequence>
<dbReference type="GO" id="GO:0017057">
    <property type="term" value="F:6-phosphogluconolactonase activity"/>
    <property type="evidence" value="ECO:0007669"/>
    <property type="project" value="UniProtKB-UniRule"/>
</dbReference>
<dbReference type="Proteomes" id="UP000555393">
    <property type="component" value="Unassembled WGS sequence"/>
</dbReference>
<dbReference type="UniPathway" id="UPA00115">
    <property type="reaction ID" value="UER00409"/>
</dbReference>
<dbReference type="SUPFAM" id="SSF100950">
    <property type="entry name" value="NagB/RpiA/CoA transferase-like"/>
    <property type="match status" value="1"/>
</dbReference>
<evidence type="ECO:0000256" key="4">
    <source>
        <dbReference type="ARBA" id="ARBA00010662"/>
    </source>
</evidence>
<dbReference type="Pfam" id="PF01182">
    <property type="entry name" value="Glucosamine_iso"/>
    <property type="match status" value="1"/>
</dbReference>
<dbReference type="Gene3D" id="3.40.50.1360">
    <property type="match status" value="1"/>
</dbReference>
<dbReference type="InterPro" id="IPR006148">
    <property type="entry name" value="Glc/Gal-6P_isomerase"/>
</dbReference>
<evidence type="ECO:0000256" key="1">
    <source>
        <dbReference type="ARBA" id="ARBA00000832"/>
    </source>
</evidence>
<evidence type="ECO:0000256" key="2">
    <source>
        <dbReference type="ARBA" id="ARBA00002681"/>
    </source>
</evidence>
<dbReference type="AlphaFoldDB" id="A0A841LXY6"/>
<dbReference type="EMBL" id="JACIIU010000003">
    <property type="protein sequence ID" value="MBB6260499.1"/>
    <property type="molecule type" value="Genomic_DNA"/>
</dbReference>
<dbReference type="PANTHER" id="PTHR11054">
    <property type="entry name" value="6-PHOSPHOGLUCONOLACTONASE"/>
    <property type="match status" value="1"/>
</dbReference>
<evidence type="ECO:0000259" key="8">
    <source>
        <dbReference type="Pfam" id="PF01182"/>
    </source>
</evidence>
<evidence type="ECO:0000256" key="5">
    <source>
        <dbReference type="ARBA" id="ARBA00013198"/>
    </source>
</evidence>
<evidence type="ECO:0000313" key="9">
    <source>
        <dbReference type="EMBL" id="MBB6260499.1"/>
    </source>
</evidence>
<dbReference type="RefSeq" id="WP_184220947.1">
    <property type="nucleotide sequence ID" value="NZ_JACIIU010000003.1"/>
</dbReference>
<dbReference type="InterPro" id="IPR037171">
    <property type="entry name" value="NagB/RpiA_transferase-like"/>
</dbReference>
<comment type="catalytic activity">
    <reaction evidence="1 7">
        <text>6-phospho-D-glucono-1,5-lactone + H2O = 6-phospho-D-gluconate + H(+)</text>
        <dbReference type="Rhea" id="RHEA:12556"/>
        <dbReference type="ChEBI" id="CHEBI:15377"/>
        <dbReference type="ChEBI" id="CHEBI:15378"/>
        <dbReference type="ChEBI" id="CHEBI:57955"/>
        <dbReference type="ChEBI" id="CHEBI:58759"/>
        <dbReference type="EC" id="3.1.1.31"/>
    </reaction>
</comment>
<name>A0A841LXY6_9HYPH</name>
<comment type="pathway">
    <text evidence="3 7">Carbohydrate degradation; pentose phosphate pathway; D-ribulose 5-phosphate from D-glucose 6-phosphate (oxidative stage): step 2/3.</text>
</comment>
<protein>
    <recommendedName>
        <fullName evidence="6 7">6-phosphogluconolactonase</fullName>
        <shortName evidence="7">6PGL</shortName>
        <ecNumber evidence="5 7">3.1.1.31</ecNumber>
    </recommendedName>
</protein>
<gene>
    <name evidence="7" type="primary">pgl</name>
    <name evidence="9" type="ORF">FHS77_001033</name>
</gene>
<dbReference type="PANTHER" id="PTHR11054:SF0">
    <property type="entry name" value="6-PHOSPHOGLUCONOLACTONASE"/>
    <property type="match status" value="1"/>
</dbReference>
<dbReference type="CDD" id="cd01400">
    <property type="entry name" value="6PGL"/>
    <property type="match status" value="1"/>
</dbReference>
<proteinExistence type="inferred from homology"/>